<dbReference type="GO" id="GO:0015159">
    <property type="term" value="F:polysaccharide transmembrane transporter activity"/>
    <property type="evidence" value="ECO:0007669"/>
    <property type="project" value="InterPro"/>
</dbReference>
<evidence type="ECO:0000256" key="12">
    <source>
        <dbReference type="ARBA" id="ARBA00023139"/>
    </source>
</evidence>
<evidence type="ECO:0000256" key="15">
    <source>
        <dbReference type="SAM" id="SignalP"/>
    </source>
</evidence>
<dbReference type="GO" id="GO:0046930">
    <property type="term" value="C:pore complex"/>
    <property type="evidence" value="ECO:0007669"/>
    <property type="project" value="UniProtKB-KW"/>
</dbReference>
<keyword evidence="13" id="KW-0998">Cell outer membrane</keyword>
<evidence type="ECO:0000256" key="1">
    <source>
        <dbReference type="ARBA" id="ARBA00004571"/>
    </source>
</evidence>
<evidence type="ECO:0000313" key="19">
    <source>
        <dbReference type="Proteomes" id="UP001198190"/>
    </source>
</evidence>
<comment type="caution">
    <text evidence="18">The sequence shown here is derived from an EMBL/GenBank/DDBJ whole genome shotgun (WGS) entry which is preliminary data.</text>
</comment>
<comment type="similarity">
    <text evidence="2">Belongs to the BexD/CtrA/VexA family.</text>
</comment>
<evidence type="ECO:0000256" key="10">
    <source>
        <dbReference type="ARBA" id="ARBA00023114"/>
    </source>
</evidence>
<proteinExistence type="inferred from homology"/>
<evidence type="ECO:0000256" key="14">
    <source>
        <dbReference type="ARBA" id="ARBA00023288"/>
    </source>
</evidence>
<keyword evidence="10" id="KW-0626">Porin</keyword>
<sequence length="249" mass="27616">MGRFYKKAIVTALLVSALSTTAFAAPEDVYTNIADSAVIMDATDTSVFKPAAIKSLTDYDEHYRLYKYDTISIRIIGYKDAQGLDSIMIGTDGYVNLPYAGSVKLAGLTIEEAKQVLTAKFGRYIKIPDMSIIVTNYGPRKVQVLGEVNAPGTVELASDDMNVLSAISRAGWVTTYGRIKKVQVIRIDDGVMYVKEANIKDYIEKHDISQNFALEDGDILYIPKSNKIDFHKDVLPLINVYSTYRALTD</sequence>
<dbReference type="AlphaFoldDB" id="A0AAW4U2Z2"/>
<dbReference type="Gene3D" id="3.10.560.10">
    <property type="entry name" value="Outer membrane lipoprotein wza domain like"/>
    <property type="match status" value="1"/>
</dbReference>
<evidence type="ECO:0000256" key="9">
    <source>
        <dbReference type="ARBA" id="ARBA00023065"/>
    </source>
</evidence>
<dbReference type="EMBL" id="JAJCGD010000027">
    <property type="protein sequence ID" value="MCB6828890.1"/>
    <property type="molecule type" value="Genomic_DNA"/>
</dbReference>
<dbReference type="InterPro" id="IPR054765">
    <property type="entry name" value="SLBB_dom"/>
</dbReference>
<evidence type="ECO:0000256" key="4">
    <source>
        <dbReference type="ARBA" id="ARBA00022452"/>
    </source>
</evidence>
<accession>A0AAW4U2Z2</accession>
<feature type="signal peptide" evidence="15">
    <location>
        <begin position="1"/>
        <end position="24"/>
    </location>
</feature>
<dbReference type="GO" id="GO:0009279">
    <property type="term" value="C:cell outer membrane"/>
    <property type="evidence" value="ECO:0007669"/>
    <property type="project" value="UniProtKB-SubCell"/>
</dbReference>
<dbReference type="PANTHER" id="PTHR33619">
    <property type="entry name" value="POLYSACCHARIDE EXPORT PROTEIN GFCE-RELATED"/>
    <property type="match status" value="1"/>
</dbReference>
<evidence type="ECO:0000256" key="2">
    <source>
        <dbReference type="ARBA" id="ARBA00009450"/>
    </source>
</evidence>
<gene>
    <name evidence="18" type="ORF">LIY65_09310</name>
</gene>
<dbReference type="InterPro" id="IPR049712">
    <property type="entry name" value="Poly_export"/>
</dbReference>
<keyword evidence="5" id="KW-0762">Sugar transport</keyword>
<name>A0AAW4U2Z2_9FIRM</name>
<organism evidence="18 19">
    <name type="scientific">Megamonas funiformis</name>
    <dbReference type="NCBI Taxonomy" id="437897"/>
    <lineage>
        <taxon>Bacteria</taxon>
        <taxon>Bacillati</taxon>
        <taxon>Bacillota</taxon>
        <taxon>Negativicutes</taxon>
        <taxon>Selenomonadales</taxon>
        <taxon>Selenomonadaceae</taxon>
        <taxon>Megamonas</taxon>
    </lineage>
</organism>
<evidence type="ECO:0000256" key="8">
    <source>
        <dbReference type="ARBA" id="ARBA00023047"/>
    </source>
</evidence>
<keyword evidence="8" id="KW-0625">Polysaccharide transport</keyword>
<evidence type="ECO:0000256" key="5">
    <source>
        <dbReference type="ARBA" id="ARBA00022597"/>
    </source>
</evidence>
<feature type="chain" id="PRO_5043431099" evidence="15">
    <location>
        <begin position="25"/>
        <end position="249"/>
    </location>
</feature>
<feature type="domain" description="SLBB" evidence="17">
    <location>
        <begin position="141"/>
        <end position="222"/>
    </location>
</feature>
<evidence type="ECO:0000256" key="3">
    <source>
        <dbReference type="ARBA" id="ARBA00022448"/>
    </source>
</evidence>
<protein>
    <submittedName>
        <fullName evidence="18">Polysaccharide export protein</fullName>
    </submittedName>
</protein>
<keyword evidence="6" id="KW-0812">Transmembrane</keyword>
<feature type="domain" description="Polysaccharide export protein N-terminal" evidence="16">
    <location>
        <begin position="60"/>
        <end position="134"/>
    </location>
</feature>
<evidence type="ECO:0000256" key="11">
    <source>
        <dbReference type="ARBA" id="ARBA00023136"/>
    </source>
</evidence>
<dbReference type="GO" id="GO:0006811">
    <property type="term" value="P:monoatomic ion transport"/>
    <property type="evidence" value="ECO:0007669"/>
    <property type="project" value="UniProtKB-KW"/>
</dbReference>
<dbReference type="Pfam" id="PF22461">
    <property type="entry name" value="SLBB_2"/>
    <property type="match status" value="1"/>
</dbReference>
<dbReference type="GO" id="GO:0015288">
    <property type="term" value="F:porin activity"/>
    <property type="evidence" value="ECO:0007669"/>
    <property type="project" value="UniProtKB-KW"/>
</dbReference>
<dbReference type="InterPro" id="IPR003715">
    <property type="entry name" value="Poly_export_N"/>
</dbReference>
<keyword evidence="7 15" id="KW-0732">Signal</keyword>
<keyword evidence="4" id="KW-1134">Transmembrane beta strand</keyword>
<dbReference type="RefSeq" id="WP_227153159.1">
    <property type="nucleotide sequence ID" value="NZ_DAWEHG010000152.1"/>
</dbReference>
<keyword evidence="14" id="KW-0449">Lipoprotein</keyword>
<keyword evidence="12" id="KW-0564">Palmitate</keyword>
<evidence type="ECO:0000256" key="7">
    <source>
        <dbReference type="ARBA" id="ARBA00022729"/>
    </source>
</evidence>
<evidence type="ECO:0000313" key="18">
    <source>
        <dbReference type="EMBL" id="MCB6828890.1"/>
    </source>
</evidence>
<keyword evidence="11" id="KW-0472">Membrane</keyword>
<dbReference type="Proteomes" id="UP001198190">
    <property type="component" value="Unassembled WGS sequence"/>
</dbReference>
<reference evidence="18" key="1">
    <citation type="submission" date="2021-10" db="EMBL/GenBank/DDBJ databases">
        <title>Collection of gut derived symbiotic bacterial strains cultured from healthy donors.</title>
        <authorList>
            <person name="Lin H."/>
            <person name="Littmann E."/>
            <person name="Claire K."/>
            <person name="Pamer E."/>
        </authorList>
    </citation>
    <scope>NUCLEOTIDE SEQUENCE</scope>
    <source>
        <strain evidence="18">MSK.7.16</strain>
    </source>
</reference>
<evidence type="ECO:0000256" key="6">
    <source>
        <dbReference type="ARBA" id="ARBA00022692"/>
    </source>
</evidence>
<keyword evidence="3" id="KW-0813">Transport</keyword>
<evidence type="ECO:0000259" key="16">
    <source>
        <dbReference type="Pfam" id="PF02563"/>
    </source>
</evidence>
<evidence type="ECO:0000259" key="17">
    <source>
        <dbReference type="Pfam" id="PF22461"/>
    </source>
</evidence>
<dbReference type="Pfam" id="PF02563">
    <property type="entry name" value="Poly_export"/>
    <property type="match status" value="1"/>
</dbReference>
<evidence type="ECO:0000256" key="13">
    <source>
        <dbReference type="ARBA" id="ARBA00023237"/>
    </source>
</evidence>
<dbReference type="Gene3D" id="3.30.1950.10">
    <property type="entry name" value="wza like domain"/>
    <property type="match status" value="1"/>
</dbReference>
<dbReference type="PANTHER" id="PTHR33619:SF3">
    <property type="entry name" value="POLYSACCHARIDE EXPORT PROTEIN GFCE-RELATED"/>
    <property type="match status" value="1"/>
</dbReference>
<keyword evidence="9" id="KW-0406">Ion transport</keyword>
<comment type="subcellular location">
    <subcellularLocation>
        <location evidence="1">Cell outer membrane</location>
        <topology evidence="1">Multi-pass membrane protein</topology>
    </subcellularLocation>
</comment>